<accession>A0A6M0SIL6</accession>
<dbReference type="EMBL" id="QZCE01000003">
    <property type="protein sequence ID" value="NEZ68347.1"/>
    <property type="molecule type" value="Genomic_DNA"/>
</dbReference>
<proteinExistence type="predicted"/>
<protein>
    <submittedName>
        <fullName evidence="1">Uncharacterized protein</fullName>
    </submittedName>
</protein>
<evidence type="ECO:0000313" key="2">
    <source>
        <dbReference type="Proteomes" id="UP000473574"/>
    </source>
</evidence>
<name>A0A6M0SIL6_9CYAN</name>
<organism evidence="1 2">
    <name type="scientific">Adonisia turfae CCMR0082</name>
    <dbReference type="NCBI Taxonomy" id="2304604"/>
    <lineage>
        <taxon>Bacteria</taxon>
        <taxon>Bacillati</taxon>
        <taxon>Cyanobacteriota</taxon>
        <taxon>Adonisia</taxon>
        <taxon>Adonisia turfae</taxon>
    </lineage>
</organism>
<gene>
    <name evidence="1" type="ORF">D0962_37440</name>
</gene>
<dbReference type="Proteomes" id="UP000473574">
    <property type="component" value="Unassembled WGS sequence"/>
</dbReference>
<comment type="caution">
    <text evidence="1">The sequence shown here is derived from an EMBL/GenBank/DDBJ whole genome shotgun (WGS) entry which is preliminary data.</text>
</comment>
<sequence length="161" mass="18745">MSIPELLQKIKDIMTPQTPGTFASCTDIQSQIRQAREALDNQFLDASETLRVYAKLIDSYYTQCPPFGTNDQQKDFKYFIEIIGHSLVIGNYTLIDTWAIQYPQANPQRLAESQPLSEVVRKLEEGLKPENWQVLREDYKWPEQARYYCEYIIQKCKVPAS</sequence>
<evidence type="ECO:0000313" key="1">
    <source>
        <dbReference type="EMBL" id="NEZ68347.1"/>
    </source>
</evidence>
<reference evidence="1 2" key="1">
    <citation type="journal article" date="2020" name="Microb. Ecol.">
        <title>Ecogenomics of the Marine Benthic Filamentous Cyanobacterium Adonisia.</title>
        <authorList>
            <person name="Walter J.M."/>
            <person name="Coutinho F.H."/>
            <person name="Leomil L."/>
            <person name="Hargreaves P.I."/>
            <person name="Campeao M.E."/>
            <person name="Vieira V.V."/>
            <person name="Silva B.S."/>
            <person name="Fistarol G.O."/>
            <person name="Salomon P.S."/>
            <person name="Sawabe T."/>
            <person name="Mino S."/>
            <person name="Hosokawa M."/>
            <person name="Miyashita H."/>
            <person name="Maruyama F."/>
            <person name="van Verk M.C."/>
            <person name="Dutilh B.E."/>
            <person name="Thompson C.C."/>
            <person name="Thompson F.L."/>
        </authorList>
    </citation>
    <scope>NUCLEOTIDE SEQUENCE [LARGE SCALE GENOMIC DNA]</scope>
    <source>
        <strain evidence="1 2">CCMR0082</strain>
    </source>
</reference>
<dbReference type="AlphaFoldDB" id="A0A6M0SIL6"/>
<dbReference type="RefSeq" id="WP_163671930.1">
    <property type="nucleotide sequence ID" value="NZ_QZCE01000003.1"/>
</dbReference>